<gene>
    <name evidence="1" type="ORF">N7509_003428</name>
</gene>
<evidence type="ECO:0000313" key="2">
    <source>
        <dbReference type="Proteomes" id="UP001147747"/>
    </source>
</evidence>
<comment type="caution">
    <text evidence="1">The sequence shown here is derived from an EMBL/GenBank/DDBJ whole genome shotgun (WGS) entry which is preliminary data.</text>
</comment>
<evidence type="ECO:0000313" key="1">
    <source>
        <dbReference type="EMBL" id="KAJ5403557.1"/>
    </source>
</evidence>
<keyword evidence="2" id="KW-1185">Reference proteome</keyword>
<protein>
    <submittedName>
        <fullName evidence="1">Uncharacterized protein</fullName>
    </submittedName>
</protein>
<name>A0A9X0BBG8_9EURO</name>
<dbReference type="OrthoDB" id="4207519at2759"/>
<accession>A0A9X0BBG8</accession>
<organism evidence="1 2">
    <name type="scientific">Penicillium cosmopolitanum</name>
    <dbReference type="NCBI Taxonomy" id="1131564"/>
    <lineage>
        <taxon>Eukaryota</taxon>
        <taxon>Fungi</taxon>
        <taxon>Dikarya</taxon>
        <taxon>Ascomycota</taxon>
        <taxon>Pezizomycotina</taxon>
        <taxon>Eurotiomycetes</taxon>
        <taxon>Eurotiomycetidae</taxon>
        <taxon>Eurotiales</taxon>
        <taxon>Aspergillaceae</taxon>
        <taxon>Penicillium</taxon>
    </lineage>
</organism>
<sequence length="64" mass="7037">MHSTLSKLCRAEGQGLTCYPNPIRKMTTRFNIPRSTLQARVNGVTVPVSSFGTHCEAQISALFL</sequence>
<dbReference type="AlphaFoldDB" id="A0A9X0BBG8"/>
<dbReference type="Proteomes" id="UP001147747">
    <property type="component" value="Unassembled WGS sequence"/>
</dbReference>
<reference evidence="1" key="2">
    <citation type="journal article" date="2023" name="IMA Fungus">
        <title>Comparative genomic study of the Penicillium genus elucidates a diverse pangenome and 15 lateral gene transfer events.</title>
        <authorList>
            <person name="Petersen C."/>
            <person name="Sorensen T."/>
            <person name="Nielsen M.R."/>
            <person name="Sondergaard T.E."/>
            <person name="Sorensen J.L."/>
            <person name="Fitzpatrick D.A."/>
            <person name="Frisvad J.C."/>
            <person name="Nielsen K.L."/>
        </authorList>
    </citation>
    <scope>NUCLEOTIDE SEQUENCE</scope>
    <source>
        <strain evidence="1">IBT 29677</strain>
    </source>
</reference>
<reference evidence="1" key="1">
    <citation type="submission" date="2022-12" db="EMBL/GenBank/DDBJ databases">
        <authorList>
            <person name="Petersen C."/>
        </authorList>
    </citation>
    <scope>NUCLEOTIDE SEQUENCE</scope>
    <source>
        <strain evidence="1">IBT 29677</strain>
    </source>
</reference>
<dbReference type="GeneID" id="81367045"/>
<dbReference type="RefSeq" id="XP_056490799.1">
    <property type="nucleotide sequence ID" value="XM_056628065.1"/>
</dbReference>
<proteinExistence type="predicted"/>
<dbReference type="EMBL" id="JAPZBU010000005">
    <property type="protein sequence ID" value="KAJ5403557.1"/>
    <property type="molecule type" value="Genomic_DNA"/>
</dbReference>